<keyword evidence="3" id="KW-1185">Reference proteome</keyword>
<feature type="compositionally biased region" description="Acidic residues" evidence="1">
    <location>
        <begin position="135"/>
        <end position="147"/>
    </location>
</feature>
<gene>
    <name evidence="2" type="ORF">CAUJ_LOCUS8603</name>
</gene>
<name>A0A8S1HB64_9PELO</name>
<proteinExistence type="predicted"/>
<dbReference type="EMBL" id="CAJGYM010000029">
    <property type="protein sequence ID" value="CAD6192684.1"/>
    <property type="molecule type" value="Genomic_DNA"/>
</dbReference>
<dbReference type="Proteomes" id="UP000835052">
    <property type="component" value="Unassembled WGS sequence"/>
</dbReference>
<protein>
    <submittedName>
        <fullName evidence="2">Uncharacterized protein</fullName>
    </submittedName>
</protein>
<evidence type="ECO:0000313" key="2">
    <source>
        <dbReference type="EMBL" id="CAD6192684.1"/>
    </source>
</evidence>
<feature type="compositionally biased region" description="Basic and acidic residues" evidence="1">
    <location>
        <begin position="229"/>
        <end position="239"/>
    </location>
</feature>
<feature type="region of interest" description="Disordered" evidence="1">
    <location>
        <begin position="1"/>
        <end position="20"/>
    </location>
</feature>
<feature type="compositionally biased region" description="Basic and acidic residues" evidence="1">
    <location>
        <begin position="110"/>
        <end position="124"/>
    </location>
</feature>
<accession>A0A8S1HB64</accession>
<evidence type="ECO:0000256" key="1">
    <source>
        <dbReference type="SAM" id="MobiDB-lite"/>
    </source>
</evidence>
<feature type="compositionally biased region" description="Pro residues" evidence="1">
    <location>
        <begin position="182"/>
        <end position="194"/>
    </location>
</feature>
<feature type="compositionally biased region" description="Acidic residues" evidence="1">
    <location>
        <begin position="166"/>
        <end position="175"/>
    </location>
</feature>
<reference evidence="2" key="1">
    <citation type="submission" date="2020-10" db="EMBL/GenBank/DDBJ databases">
        <authorList>
            <person name="Kikuchi T."/>
        </authorList>
    </citation>
    <scope>NUCLEOTIDE SEQUENCE</scope>
    <source>
        <strain evidence="2">NKZ352</strain>
    </source>
</reference>
<evidence type="ECO:0000313" key="3">
    <source>
        <dbReference type="Proteomes" id="UP000835052"/>
    </source>
</evidence>
<feature type="compositionally biased region" description="Basic and acidic residues" evidence="1">
    <location>
        <begin position="256"/>
        <end position="286"/>
    </location>
</feature>
<feature type="compositionally biased region" description="Basic and acidic residues" evidence="1">
    <location>
        <begin position="9"/>
        <end position="20"/>
    </location>
</feature>
<feature type="region of interest" description="Disordered" evidence="1">
    <location>
        <begin position="77"/>
        <end position="290"/>
    </location>
</feature>
<organism evidence="2 3">
    <name type="scientific">Caenorhabditis auriculariae</name>
    <dbReference type="NCBI Taxonomy" id="2777116"/>
    <lineage>
        <taxon>Eukaryota</taxon>
        <taxon>Metazoa</taxon>
        <taxon>Ecdysozoa</taxon>
        <taxon>Nematoda</taxon>
        <taxon>Chromadorea</taxon>
        <taxon>Rhabditida</taxon>
        <taxon>Rhabditina</taxon>
        <taxon>Rhabditomorpha</taxon>
        <taxon>Rhabditoidea</taxon>
        <taxon>Rhabditidae</taxon>
        <taxon>Peloderinae</taxon>
        <taxon>Caenorhabditis</taxon>
    </lineage>
</organism>
<dbReference type="OrthoDB" id="5877043at2759"/>
<dbReference type="AlphaFoldDB" id="A0A8S1HB64"/>
<comment type="caution">
    <text evidence="2">The sequence shown here is derived from an EMBL/GenBank/DDBJ whole genome shotgun (WGS) entry which is preliminary data.</text>
</comment>
<sequence>MILLSELRSPNDLKSSKPKMEKLAKDKNEINMNDILLDSICANSLDEHPDGVVEDVVSISPDVVQTVNEDDLRKEMNKPTSTLIENYSPRLDDPSDEDPNEPKMTVNEFIRSESHRVRMEEARLRHPGPPPPSDYETDADSDVDDVEVTPVELQKSSPQEFHVEGVESESEDEVFIDSRSSTPPPLPNNPPPSYSPVVVTLAAPKASRMYDDSDSDSEVEAPAPSPRLSKMEPKEEDIGSIHSDTSSTTTSTSSSNHHDSLASFSDKENRVTRISVKSDGRAEIHSPKSPVRVNLEQRAAGDVITDDEFSEKLI</sequence>
<feature type="compositionally biased region" description="Low complexity" evidence="1">
    <location>
        <begin position="240"/>
        <end position="255"/>
    </location>
</feature>